<evidence type="ECO:0000256" key="4">
    <source>
        <dbReference type="ARBA" id="ARBA00022478"/>
    </source>
</evidence>
<evidence type="ECO:0000256" key="9">
    <source>
        <dbReference type="ARBA" id="ARBA00033070"/>
    </source>
</evidence>
<dbReference type="Gene3D" id="1.10.150.20">
    <property type="entry name" value="5' to 3' exonuclease, C-terminal subdomain"/>
    <property type="match status" value="1"/>
</dbReference>
<name>A0ABW5RBP7_9BACL</name>
<comment type="similarity">
    <text evidence="1 11">Belongs to the RNA polymerase alpha chain family.</text>
</comment>
<dbReference type="InterPro" id="IPR011263">
    <property type="entry name" value="DNA-dir_RNA_pol_RpoA/D/Rpb3"/>
</dbReference>
<evidence type="ECO:0000256" key="10">
    <source>
        <dbReference type="ARBA" id="ARBA00048552"/>
    </source>
</evidence>
<evidence type="ECO:0000256" key="1">
    <source>
        <dbReference type="ARBA" id="ARBA00007123"/>
    </source>
</evidence>
<evidence type="ECO:0000313" key="15">
    <source>
        <dbReference type="Proteomes" id="UP001597497"/>
    </source>
</evidence>
<dbReference type="GO" id="GO:0003899">
    <property type="term" value="F:DNA-directed RNA polymerase activity"/>
    <property type="evidence" value="ECO:0007669"/>
    <property type="project" value="UniProtKB-EC"/>
</dbReference>
<dbReference type="Gene3D" id="3.30.1360.10">
    <property type="entry name" value="RNA polymerase, RBP11-like subunit"/>
    <property type="match status" value="1"/>
</dbReference>
<dbReference type="Pfam" id="PF01193">
    <property type="entry name" value="RNA_pol_L"/>
    <property type="match status" value="1"/>
</dbReference>
<dbReference type="EC" id="2.7.7.6" evidence="2 11"/>
<evidence type="ECO:0000256" key="3">
    <source>
        <dbReference type="ARBA" id="ARBA00015972"/>
    </source>
</evidence>
<proteinExistence type="inferred from homology"/>
<comment type="function">
    <text evidence="11">DNA-dependent RNA polymerase catalyzes the transcription of DNA into RNA using the four ribonucleoside triphosphates as substrates.</text>
</comment>
<dbReference type="InterPro" id="IPR036603">
    <property type="entry name" value="RBP11-like"/>
</dbReference>
<evidence type="ECO:0000256" key="6">
    <source>
        <dbReference type="ARBA" id="ARBA00022695"/>
    </source>
</evidence>
<accession>A0ABW5RBP7</accession>
<dbReference type="Proteomes" id="UP001597497">
    <property type="component" value="Unassembled WGS sequence"/>
</dbReference>
<dbReference type="SUPFAM" id="SSF55257">
    <property type="entry name" value="RBP11-like subunits of RNA polymerase"/>
    <property type="match status" value="1"/>
</dbReference>
<evidence type="ECO:0000256" key="12">
    <source>
        <dbReference type="SAM" id="Coils"/>
    </source>
</evidence>
<evidence type="ECO:0000259" key="13">
    <source>
        <dbReference type="SMART" id="SM00662"/>
    </source>
</evidence>
<dbReference type="InterPro" id="IPR036643">
    <property type="entry name" value="RNApol_insert_sf"/>
</dbReference>
<dbReference type="SUPFAM" id="SSF47789">
    <property type="entry name" value="C-terminal domain of RNA polymerase alpha subunit"/>
    <property type="match status" value="1"/>
</dbReference>
<dbReference type="SUPFAM" id="SSF56553">
    <property type="entry name" value="Insert subdomain of RNA polymerase alpha subunit"/>
    <property type="match status" value="1"/>
</dbReference>
<dbReference type="NCBIfam" id="TIGR02027">
    <property type="entry name" value="rpoA"/>
    <property type="match status" value="1"/>
</dbReference>
<comment type="subunit">
    <text evidence="11">Homodimer. The RNAP catalytic core consists of 2 alpha, 1 beta, 1 beta' and 1 omega subunit. When a sigma factor is associated with the core the holoenzyme is formed, which can initiate transcription.</text>
</comment>
<sequence>MIEIEKPKIETVETNEEGTYGKFVIEPLERGYGTTLGNSLRRILLSSLPGAAATSVQIDGVLHEFSTIPGVLEDVTEIILNLKNLSLKIHSDEEKVLEIDAEGDGAIKAGDIRADSDVEILNPELHIATLSSDSRLHMRITADRGRGYVQADRNKRDDQPIGVIPIDSIYTPIARVNYSVENTRVGQVTNYDKLTLEVWTDGSIKPEEAVSLGAKIMTEHLMLFVSLTDEAQEAEIMVEKEEDKKEKVLEMTIEELDLSVRSYNCLKRAGINTVQELITKSEEDMMKVRNLGRKSLEEVQEKLEELSLGLRKED</sequence>
<evidence type="ECO:0000256" key="2">
    <source>
        <dbReference type="ARBA" id="ARBA00012418"/>
    </source>
</evidence>
<keyword evidence="5 11" id="KW-0808">Transferase</keyword>
<dbReference type="EMBL" id="JBHUMM010000038">
    <property type="protein sequence ID" value="MFD2672443.1"/>
    <property type="molecule type" value="Genomic_DNA"/>
</dbReference>
<feature type="coiled-coil region" evidence="12">
    <location>
        <begin position="224"/>
        <end position="251"/>
    </location>
</feature>
<feature type="domain" description="DNA-directed RNA polymerase RpoA/D/Rpb3-type" evidence="13">
    <location>
        <begin position="20"/>
        <end position="227"/>
    </location>
</feature>
<gene>
    <name evidence="11" type="primary">rpoA</name>
    <name evidence="14" type="ORF">ACFSUC_12795</name>
</gene>
<feature type="region of interest" description="Alpha C-terminal domain (alpha-CTD)" evidence="11">
    <location>
        <begin position="247"/>
        <end position="314"/>
    </location>
</feature>
<dbReference type="InterPro" id="IPR011260">
    <property type="entry name" value="RNAP_asu_C"/>
</dbReference>
<dbReference type="SMART" id="SM00662">
    <property type="entry name" value="RPOLD"/>
    <property type="match status" value="1"/>
</dbReference>
<feature type="region of interest" description="Alpha N-terminal domain (alpha-NTD)" evidence="11">
    <location>
        <begin position="1"/>
        <end position="228"/>
    </location>
</feature>
<dbReference type="NCBIfam" id="NF003515">
    <property type="entry name" value="PRK05182.2-1"/>
    <property type="match status" value="1"/>
</dbReference>
<dbReference type="NCBIfam" id="NF003513">
    <property type="entry name" value="PRK05182.1-2"/>
    <property type="match status" value="1"/>
</dbReference>
<comment type="catalytic activity">
    <reaction evidence="10 11">
        <text>RNA(n) + a ribonucleoside 5'-triphosphate = RNA(n+1) + diphosphate</text>
        <dbReference type="Rhea" id="RHEA:21248"/>
        <dbReference type="Rhea" id="RHEA-COMP:14527"/>
        <dbReference type="Rhea" id="RHEA-COMP:17342"/>
        <dbReference type="ChEBI" id="CHEBI:33019"/>
        <dbReference type="ChEBI" id="CHEBI:61557"/>
        <dbReference type="ChEBI" id="CHEBI:140395"/>
        <dbReference type="EC" id="2.7.7.6"/>
    </reaction>
</comment>
<comment type="domain">
    <text evidence="11">The N-terminal domain is essential for RNAP assembly and basal transcription, whereas the C-terminal domain is involved in interaction with transcriptional regulators and with upstream promoter elements.</text>
</comment>
<dbReference type="InterPro" id="IPR011773">
    <property type="entry name" value="DNA-dir_RpoA"/>
</dbReference>
<comment type="caution">
    <text evidence="14">The sequence shown here is derived from an EMBL/GenBank/DDBJ whole genome shotgun (WGS) entry which is preliminary data.</text>
</comment>
<keyword evidence="15" id="KW-1185">Reference proteome</keyword>
<reference evidence="15" key="1">
    <citation type="journal article" date="2019" name="Int. J. Syst. Evol. Microbiol.">
        <title>The Global Catalogue of Microorganisms (GCM) 10K type strain sequencing project: providing services to taxonomists for standard genome sequencing and annotation.</title>
        <authorList>
            <consortium name="The Broad Institute Genomics Platform"/>
            <consortium name="The Broad Institute Genome Sequencing Center for Infectious Disease"/>
            <person name="Wu L."/>
            <person name="Ma J."/>
        </authorList>
    </citation>
    <scope>NUCLEOTIDE SEQUENCE [LARGE SCALE GENOMIC DNA]</scope>
    <source>
        <strain evidence="15">KCTC 33676</strain>
    </source>
</reference>
<evidence type="ECO:0000256" key="5">
    <source>
        <dbReference type="ARBA" id="ARBA00022679"/>
    </source>
</evidence>
<keyword evidence="4 11" id="KW-0240">DNA-directed RNA polymerase</keyword>
<dbReference type="Gene3D" id="2.170.120.12">
    <property type="entry name" value="DNA-directed RNA polymerase, insert domain"/>
    <property type="match status" value="1"/>
</dbReference>
<dbReference type="RefSeq" id="WP_379930011.1">
    <property type="nucleotide sequence ID" value="NZ_JBHUMM010000038.1"/>
</dbReference>
<evidence type="ECO:0000313" key="14">
    <source>
        <dbReference type="EMBL" id="MFD2672443.1"/>
    </source>
</evidence>
<dbReference type="GO" id="GO:0000428">
    <property type="term" value="C:DNA-directed RNA polymerase complex"/>
    <property type="evidence" value="ECO:0007669"/>
    <property type="project" value="UniProtKB-KW"/>
</dbReference>
<keyword evidence="12" id="KW-0175">Coiled coil</keyword>
<dbReference type="NCBIfam" id="NF003516">
    <property type="entry name" value="PRK05182.2-2"/>
    <property type="match status" value="1"/>
</dbReference>
<keyword evidence="6 11" id="KW-0548">Nucleotidyltransferase</keyword>
<protein>
    <recommendedName>
        <fullName evidence="3 11">DNA-directed RNA polymerase subunit alpha</fullName>
        <shortName evidence="11">RNAP subunit alpha</shortName>
        <ecNumber evidence="2 11">2.7.7.6</ecNumber>
    </recommendedName>
    <alternativeName>
        <fullName evidence="9 11">RNA polymerase subunit alpha</fullName>
    </alternativeName>
    <alternativeName>
        <fullName evidence="8 11">Transcriptase subunit alpha</fullName>
    </alternativeName>
</protein>
<dbReference type="Pfam" id="PF01000">
    <property type="entry name" value="RNA_pol_A_bac"/>
    <property type="match status" value="1"/>
</dbReference>
<dbReference type="HAMAP" id="MF_00059">
    <property type="entry name" value="RNApol_bact_RpoA"/>
    <property type="match status" value="1"/>
</dbReference>
<dbReference type="Pfam" id="PF03118">
    <property type="entry name" value="RNA_pol_A_CTD"/>
    <property type="match status" value="1"/>
</dbReference>
<organism evidence="14 15">
    <name type="scientific">Marinicrinis sediminis</name>
    <dbReference type="NCBI Taxonomy" id="1652465"/>
    <lineage>
        <taxon>Bacteria</taxon>
        <taxon>Bacillati</taxon>
        <taxon>Bacillota</taxon>
        <taxon>Bacilli</taxon>
        <taxon>Bacillales</taxon>
        <taxon>Paenibacillaceae</taxon>
    </lineage>
</organism>
<evidence type="ECO:0000256" key="7">
    <source>
        <dbReference type="ARBA" id="ARBA00023163"/>
    </source>
</evidence>
<dbReference type="CDD" id="cd06928">
    <property type="entry name" value="RNAP_alpha_NTD"/>
    <property type="match status" value="1"/>
</dbReference>
<keyword evidence="7 11" id="KW-0804">Transcription</keyword>
<evidence type="ECO:0000256" key="11">
    <source>
        <dbReference type="HAMAP-Rule" id="MF_00059"/>
    </source>
</evidence>
<evidence type="ECO:0000256" key="8">
    <source>
        <dbReference type="ARBA" id="ARBA00032524"/>
    </source>
</evidence>
<dbReference type="NCBIfam" id="NF003519">
    <property type="entry name" value="PRK05182.2-5"/>
    <property type="match status" value="1"/>
</dbReference>
<dbReference type="InterPro" id="IPR011262">
    <property type="entry name" value="DNA-dir_RNA_pol_insert"/>
</dbReference>